<name>A0A2S5VSB7_9MICO</name>
<dbReference type="AlphaFoldDB" id="A0A2S5VSB7"/>
<organism evidence="3 4">
    <name type="scientific">Clavibacter michiganensis</name>
    <dbReference type="NCBI Taxonomy" id="28447"/>
    <lineage>
        <taxon>Bacteria</taxon>
        <taxon>Bacillati</taxon>
        <taxon>Actinomycetota</taxon>
        <taxon>Actinomycetes</taxon>
        <taxon>Micrococcales</taxon>
        <taxon>Microbacteriaceae</taxon>
        <taxon>Clavibacter</taxon>
    </lineage>
</organism>
<feature type="transmembrane region" description="Helical" evidence="2">
    <location>
        <begin position="12"/>
        <end position="33"/>
    </location>
</feature>
<feature type="region of interest" description="Disordered" evidence="1">
    <location>
        <begin position="412"/>
        <end position="431"/>
    </location>
</feature>
<comment type="caution">
    <text evidence="3">The sequence shown here is derived from an EMBL/GenBank/DDBJ whole genome shotgun (WGS) entry which is preliminary data.</text>
</comment>
<keyword evidence="2" id="KW-0472">Membrane</keyword>
<feature type="transmembrane region" description="Helical" evidence="2">
    <location>
        <begin position="329"/>
        <end position="348"/>
    </location>
</feature>
<reference evidence="3 4" key="1">
    <citation type="submission" date="2018-02" db="EMBL/GenBank/DDBJ databases">
        <title>Bacteriophage NCPPB3778 and a type I-E CRISPR drive the evolution of the US Biological Select Agent, Rathayibacter toxicus.</title>
        <authorList>
            <person name="Davis E.W.II."/>
            <person name="Tabima J.F."/>
            <person name="Weisberg A.J."/>
            <person name="Lopes L.D."/>
            <person name="Wiseman M.S."/>
            <person name="Wiseman M.S."/>
            <person name="Pupko T."/>
            <person name="Belcher M.S."/>
            <person name="Sechler A.J."/>
            <person name="Tancos M.A."/>
            <person name="Schroeder B.K."/>
            <person name="Murray T.D."/>
            <person name="Luster D.G."/>
            <person name="Schneider W.L."/>
            <person name="Rogers E."/>
            <person name="Andreote F.D."/>
            <person name="Grunwald N.J."/>
            <person name="Putnam M.L."/>
            <person name="Chang J.H."/>
        </authorList>
    </citation>
    <scope>NUCLEOTIDE SEQUENCE [LARGE SCALE GENOMIC DNA]</scope>
    <source>
        <strain evidence="3 4">AY1B3</strain>
    </source>
</reference>
<sequence length="431" mass="47393">MSTVLTRTLRLVAARWPALLAWYLAGWLGHYLLIQLAAELGARSALAGLLVLPLAILARLGAFIAMFLVLRDELPAFAGAAAAGRDAVDRGPLLRRGQRAADLLLVSILPFFAFYASWKLLADDTVQYATTALRRIDYFEELPEGGRVLDVALDARTVAVVAIAFTGRFLLKRYAERLPRWTALVAVYLESVWVYLTLFLLTQYQERAREWIDTRAASAWAADVRAGLTGYLEPLAVLWDGIGWVLGQVGDVVLLPIAWLTLAGVVYGRALAQAAARRRAADPSRALDRGYLRVADRVRALPGGVRRRAAEVGEDLLSRWRPLVDAVRLIWRAGVLSMGVFVLAYAVVEAGSSWLLFGAVRAIGPHDLVTWWMNVDDLLGFGVDVVLEPLRICLIAAAYDLCLRRLEERRTAAGEPSAAARESEDPRPVTA</sequence>
<keyword evidence="2" id="KW-0812">Transmembrane</keyword>
<feature type="transmembrane region" description="Helical" evidence="2">
    <location>
        <begin position="253"/>
        <end position="272"/>
    </location>
</feature>
<evidence type="ECO:0000313" key="3">
    <source>
        <dbReference type="EMBL" id="PPF66331.1"/>
    </source>
</evidence>
<feature type="transmembrane region" description="Helical" evidence="2">
    <location>
        <begin position="100"/>
        <end position="118"/>
    </location>
</feature>
<evidence type="ECO:0000256" key="2">
    <source>
        <dbReference type="SAM" id="Phobius"/>
    </source>
</evidence>
<evidence type="ECO:0000256" key="1">
    <source>
        <dbReference type="SAM" id="MobiDB-lite"/>
    </source>
</evidence>
<proteinExistence type="predicted"/>
<protein>
    <submittedName>
        <fullName evidence="3">Uncharacterized protein</fullName>
    </submittedName>
</protein>
<keyword evidence="2" id="KW-1133">Transmembrane helix</keyword>
<feature type="compositionally biased region" description="Basic and acidic residues" evidence="1">
    <location>
        <begin position="421"/>
        <end position="431"/>
    </location>
</feature>
<feature type="transmembrane region" description="Helical" evidence="2">
    <location>
        <begin position="151"/>
        <end position="171"/>
    </location>
</feature>
<feature type="transmembrane region" description="Helical" evidence="2">
    <location>
        <begin position="45"/>
        <end position="70"/>
    </location>
</feature>
<feature type="transmembrane region" description="Helical" evidence="2">
    <location>
        <begin position="183"/>
        <end position="201"/>
    </location>
</feature>
<gene>
    <name evidence="3" type="ORF">C5E16_11835</name>
</gene>
<dbReference type="EMBL" id="PSXY01000021">
    <property type="protein sequence ID" value="PPF66331.1"/>
    <property type="molecule type" value="Genomic_DNA"/>
</dbReference>
<dbReference type="RefSeq" id="WP_104290822.1">
    <property type="nucleotide sequence ID" value="NZ_PSXY01000021.1"/>
</dbReference>
<dbReference type="Proteomes" id="UP000239241">
    <property type="component" value="Unassembled WGS sequence"/>
</dbReference>
<evidence type="ECO:0000313" key="4">
    <source>
        <dbReference type="Proteomes" id="UP000239241"/>
    </source>
</evidence>
<accession>A0A2S5VSB7</accession>